<proteinExistence type="predicted"/>
<evidence type="ECO:0000313" key="2">
    <source>
        <dbReference type="Proteomes" id="UP000000611"/>
    </source>
</evidence>
<name>B5RNT7_BORDL</name>
<dbReference type="Pfam" id="PF07032">
    <property type="entry name" value="DUF1322"/>
    <property type="match status" value="1"/>
</dbReference>
<accession>B5RNT7</accession>
<sequence>MKVNKRSDILQEITHSYFKFLENAKKDKYHFPVMMGICSFNEVKTLNYKDLMEVNKISDLKLQMKIYEMSLSRGIL</sequence>
<dbReference type="OrthoDB" id="350915at2"/>
<reference evidence="1 2" key="1">
    <citation type="journal article" date="2008" name="PLoS Genet.">
        <title>The genome of Borrelia recurrentis, the agent of deadly louse-borne relapsing fever, is a degraded subset of tick-borne Borrelia duttonii.</title>
        <authorList>
            <person name="Lescot M."/>
            <person name="Audic S."/>
            <person name="Robert C."/>
            <person name="Nguyen T.T."/>
            <person name="Blanc G."/>
            <person name="Cutler S.J."/>
            <person name="Wincker P."/>
            <person name="Couloux A."/>
            <person name="Claverie J.-M."/>
            <person name="Raoult D."/>
            <person name="Drancourt M."/>
        </authorList>
    </citation>
    <scope>NUCLEOTIDE SEQUENCE [LARGE SCALE GENOMIC DNA]</scope>
    <source>
        <strain evidence="1 2">Ly</strain>
    </source>
</reference>
<dbReference type="InterPro" id="IPR009753">
    <property type="entry name" value="DUF1322"/>
</dbReference>
<dbReference type="AlphaFoldDB" id="B5RNT7"/>
<dbReference type="EMBL" id="CP000983">
    <property type="protein sequence ID" value="ACH94023.1"/>
    <property type="molecule type" value="Genomic_DNA"/>
</dbReference>
<protein>
    <submittedName>
        <fullName evidence="1">Uncharacterized conserved protein</fullName>
    </submittedName>
</protein>
<keyword evidence="2" id="KW-1185">Reference proteome</keyword>
<evidence type="ECO:0000313" key="1">
    <source>
        <dbReference type="EMBL" id="ACH94023.1"/>
    </source>
</evidence>
<dbReference type="HOGENOM" id="CLU_197332_0_0_12"/>
<dbReference type="KEGG" id="bdu:BDU_11021"/>
<organism evidence="1 2">
    <name type="scientific">Borrelia duttonii (strain Ly)</name>
    <dbReference type="NCBI Taxonomy" id="412419"/>
    <lineage>
        <taxon>Bacteria</taxon>
        <taxon>Pseudomonadati</taxon>
        <taxon>Spirochaetota</taxon>
        <taxon>Spirochaetia</taxon>
        <taxon>Spirochaetales</taxon>
        <taxon>Borreliaceae</taxon>
        <taxon>Borrelia</taxon>
    </lineage>
</organism>
<gene>
    <name evidence="1" type="ordered locus">BDU_11021</name>
</gene>
<dbReference type="Proteomes" id="UP000000611">
    <property type="component" value="Plasmid pl27"/>
</dbReference>
<keyword evidence="1" id="KW-0614">Plasmid</keyword>
<dbReference type="RefSeq" id="WP_012539822.1">
    <property type="nucleotide sequence ID" value="NC_011265.1"/>
</dbReference>
<geneLocation type="plasmid" evidence="1 2">
    <name>pl27</name>
</geneLocation>